<dbReference type="EMBL" id="UINC01010465">
    <property type="protein sequence ID" value="SVA46534.1"/>
    <property type="molecule type" value="Genomic_DNA"/>
</dbReference>
<evidence type="ECO:0008006" key="2">
    <source>
        <dbReference type="Google" id="ProtNLM"/>
    </source>
</evidence>
<organism evidence="1">
    <name type="scientific">marine metagenome</name>
    <dbReference type="NCBI Taxonomy" id="408172"/>
    <lineage>
        <taxon>unclassified sequences</taxon>
        <taxon>metagenomes</taxon>
        <taxon>ecological metagenomes</taxon>
    </lineage>
</organism>
<protein>
    <recommendedName>
        <fullName evidence="2">Gluconate 2-dehydrogenase subunit 3 family protein</fullName>
    </recommendedName>
</protein>
<proteinExistence type="predicted"/>
<dbReference type="Pfam" id="PF13618">
    <property type="entry name" value="Gluconate_2-dh3"/>
    <property type="match status" value="1"/>
</dbReference>
<feature type="non-terminal residue" evidence="1">
    <location>
        <position position="1"/>
    </location>
</feature>
<dbReference type="InterPro" id="IPR027056">
    <property type="entry name" value="Gluconate_2DH_su3"/>
</dbReference>
<accession>A0A381W225</accession>
<evidence type="ECO:0000313" key="1">
    <source>
        <dbReference type="EMBL" id="SVA46534.1"/>
    </source>
</evidence>
<dbReference type="AlphaFoldDB" id="A0A381W225"/>
<name>A0A381W225_9ZZZZ</name>
<sequence length="160" mass="17696">VSSNEIIGSDAVLDSDQQRTFGAILDMIIPASGDGRFPSAAETDVLGYVAKTDPKLLETVRIELDRLNTMSENLHGLVFGDAHETVRQELLDEIRGKEPQFLRGLALQTVTCYYQDDRVMEAIGMEARPPFPKGYEVVAGDLSLLDPVRARGQVYRDVEV</sequence>
<reference evidence="1" key="1">
    <citation type="submission" date="2018-05" db="EMBL/GenBank/DDBJ databases">
        <authorList>
            <person name="Lanie J.A."/>
            <person name="Ng W.-L."/>
            <person name="Kazmierczak K.M."/>
            <person name="Andrzejewski T.M."/>
            <person name="Davidsen T.M."/>
            <person name="Wayne K.J."/>
            <person name="Tettelin H."/>
            <person name="Glass J.I."/>
            <person name="Rusch D."/>
            <person name="Podicherti R."/>
            <person name="Tsui H.-C.T."/>
            <person name="Winkler M.E."/>
        </authorList>
    </citation>
    <scope>NUCLEOTIDE SEQUENCE</scope>
</reference>
<gene>
    <name evidence="1" type="ORF">METZ01_LOCUS99388</name>
</gene>